<dbReference type="EMBL" id="BK016159">
    <property type="protein sequence ID" value="DAF99025.1"/>
    <property type="molecule type" value="Genomic_DNA"/>
</dbReference>
<organism evidence="1">
    <name type="scientific">Siphoviridae sp. ctDmR33</name>
    <dbReference type="NCBI Taxonomy" id="2825389"/>
    <lineage>
        <taxon>Viruses</taxon>
        <taxon>Duplodnaviria</taxon>
        <taxon>Heunggongvirae</taxon>
        <taxon>Uroviricota</taxon>
        <taxon>Caudoviricetes</taxon>
    </lineage>
</organism>
<sequence>MQMLANGCTPIKLLLLLDNFKSTTNQFDRSRRTRLETVFKTEVFDFTEHFFIYGYIVSRFCSCHCLHLTHVRLYANKKLV</sequence>
<proteinExistence type="predicted"/>
<protein>
    <submittedName>
        <fullName evidence="1">Uncharacterized protein</fullName>
    </submittedName>
</protein>
<reference evidence="1" key="1">
    <citation type="journal article" date="2021" name="Proc. Natl. Acad. Sci. U.S.A.">
        <title>A Catalog of Tens of Thousands of Viruses from Human Metagenomes Reveals Hidden Associations with Chronic Diseases.</title>
        <authorList>
            <person name="Tisza M.J."/>
            <person name="Buck C.B."/>
        </authorList>
    </citation>
    <scope>NUCLEOTIDE SEQUENCE</scope>
    <source>
        <strain evidence="1">CtDmR33</strain>
    </source>
</reference>
<accession>A0A8S5UX24</accession>
<evidence type="ECO:0000313" key="1">
    <source>
        <dbReference type="EMBL" id="DAF99025.1"/>
    </source>
</evidence>
<name>A0A8S5UX24_9CAUD</name>